<organism evidence="1 2">
    <name type="scientific">Camellia lanceoleosa</name>
    <dbReference type="NCBI Taxonomy" id="1840588"/>
    <lineage>
        <taxon>Eukaryota</taxon>
        <taxon>Viridiplantae</taxon>
        <taxon>Streptophyta</taxon>
        <taxon>Embryophyta</taxon>
        <taxon>Tracheophyta</taxon>
        <taxon>Spermatophyta</taxon>
        <taxon>Magnoliopsida</taxon>
        <taxon>eudicotyledons</taxon>
        <taxon>Gunneridae</taxon>
        <taxon>Pentapetalae</taxon>
        <taxon>asterids</taxon>
        <taxon>Ericales</taxon>
        <taxon>Theaceae</taxon>
        <taxon>Camellia</taxon>
    </lineage>
</organism>
<comment type="caution">
    <text evidence="1">The sequence shown here is derived from an EMBL/GenBank/DDBJ whole genome shotgun (WGS) entry which is preliminary data.</text>
</comment>
<reference evidence="1 2" key="1">
    <citation type="journal article" date="2022" name="Plant J.">
        <title>Chromosome-level genome of Camellia lanceoleosa provides a valuable resource for understanding genome evolution and self-incompatibility.</title>
        <authorList>
            <person name="Gong W."/>
            <person name="Xiao S."/>
            <person name="Wang L."/>
            <person name="Liao Z."/>
            <person name="Chang Y."/>
            <person name="Mo W."/>
            <person name="Hu G."/>
            <person name="Li W."/>
            <person name="Zhao G."/>
            <person name="Zhu H."/>
            <person name="Hu X."/>
            <person name="Ji K."/>
            <person name="Xiang X."/>
            <person name="Song Q."/>
            <person name="Yuan D."/>
            <person name="Jin S."/>
            <person name="Zhang L."/>
        </authorList>
    </citation>
    <scope>NUCLEOTIDE SEQUENCE [LARGE SCALE GENOMIC DNA]</scope>
    <source>
        <strain evidence="1">SQ_2022a</strain>
    </source>
</reference>
<sequence>MVVLVCSFSPKCLSFTRVRLSRSLSFSLRVCLQCNASASNNRRRRLGEIVMGSLVPPSCSKSLLLMSTTTTGLQFSGRGRQWKGKKLSPPNWQCLELLMIDQSQSKSKSKSKSTVMIIENQMVKPATYSSRMSTDIPLYESPRASFDQYLEDKPRVFKAMFPDKQRSQRLNEEEWRVQMLPIQFLFLTVWPVIDMRLRCKSEGVDYPPGVPQDITKVVELDIIRWELQGLNDIVKPSEFSLGVKGALYAERRGTQTRLKGQLQMSISFVLPPVLALVPEDIRRDIAESVLERLVENMKDRVNGRLLKDYSEFKREKLKAIV</sequence>
<keyword evidence="2" id="KW-1185">Reference proteome</keyword>
<evidence type="ECO:0000313" key="2">
    <source>
        <dbReference type="Proteomes" id="UP001060215"/>
    </source>
</evidence>
<dbReference type="Proteomes" id="UP001060215">
    <property type="component" value="Chromosome 1"/>
</dbReference>
<dbReference type="EMBL" id="CM045758">
    <property type="protein sequence ID" value="KAI8031820.1"/>
    <property type="molecule type" value="Genomic_DNA"/>
</dbReference>
<gene>
    <name evidence="1" type="ORF">LOK49_LG01G03737</name>
</gene>
<proteinExistence type="predicted"/>
<accession>A0ACC0J218</accession>
<name>A0ACC0J218_9ERIC</name>
<evidence type="ECO:0000313" key="1">
    <source>
        <dbReference type="EMBL" id="KAI8031820.1"/>
    </source>
</evidence>
<protein>
    <submittedName>
        <fullName evidence="1">Uncharacterized protein</fullName>
    </submittedName>
</protein>